<dbReference type="AlphaFoldDB" id="A0A5C6LY45"/>
<evidence type="ECO:0000259" key="2">
    <source>
        <dbReference type="Pfam" id="PF25023"/>
    </source>
</evidence>
<organism evidence="3 4">
    <name type="scientific">Chitinophaga pinensis</name>
    <dbReference type="NCBI Taxonomy" id="79329"/>
    <lineage>
        <taxon>Bacteria</taxon>
        <taxon>Pseudomonadati</taxon>
        <taxon>Bacteroidota</taxon>
        <taxon>Chitinophagia</taxon>
        <taxon>Chitinophagales</taxon>
        <taxon>Chitinophagaceae</taxon>
        <taxon>Chitinophaga</taxon>
    </lineage>
</organism>
<dbReference type="PANTHER" id="PTHR32305:SF15">
    <property type="entry name" value="PROTEIN RHSA-RELATED"/>
    <property type="match status" value="1"/>
</dbReference>
<dbReference type="NCBIfam" id="TIGR01643">
    <property type="entry name" value="YD_repeat_2x"/>
    <property type="match status" value="1"/>
</dbReference>
<dbReference type="Proteomes" id="UP000318815">
    <property type="component" value="Unassembled WGS sequence"/>
</dbReference>
<protein>
    <submittedName>
        <fullName evidence="3">RHS repeat-associated core domain-containing protein</fullName>
    </submittedName>
</protein>
<keyword evidence="4" id="KW-1185">Reference proteome</keyword>
<evidence type="ECO:0000313" key="4">
    <source>
        <dbReference type="Proteomes" id="UP000318815"/>
    </source>
</evidence>
<accession>A0A5C6LY45</accession>
<dbReference type="InterPro" id="IPR050708">
    <property type="entry name" value="T6SS_VgrG/RHS"/>
</dbReference>
<reference evidence="3 4" key="1">
    <citation type="submission" date="2019-08" db="EMBL/GenBank/DDBJ databases">
        <title>Whole genome sequencing of chitin degrading bacteria Chitinophaga pinensis YS16.</title>
        <authorList>
            <person name="Singh R.P."/>
            <person name="Manchanda G."/>
            <person name="Maurya I.K."/>
            <person name="Joshi N.K."/>
            <person name="Srivastava A.K."/>
        </authorList>
    </citation>
    <scope>NUCLEOTIDE SEQUENCE [LARGE SCALE GENOMIC DNA]</scope>
    <source>
        <strain evidence="3 4">YS-16</strain>
    </source>
</reference>
<sequence>MSQQDEVTRHIIYRWDPHERLRQMVNTLDKTQVTFGHDESGSLAWAHYDHQQYDYRLTDKVGNVYSNELRKDRKYGAGGQLQASANGQFTYDEEGYLISRTTRDFKVWQYEWYGNGMLKKVIRPDKETVTFEYDGIGRRTAKTSKRQTTRWLWNGDTPLQEWTYESAQRPVVSIDEMGNVIVAQEPVPAETLITWVFEAEHATPIARLSQQGDYSIISNYLSTPCQAYDTNGQLVWDATLDIYGKIRKIKGANHFIPLRFAGQYEDAETGLYYNRFRYYLPEEGVYISQDPLKLAGGNRTLYSYVQDTNSQVDPLGLNVVDAVLTLKGQAPQQLPRVKATNGAINVPGRTEDAEQKLLRDLKDQYKGRLKELNGATLDIESKPTFIFRNGKAIPIDRGMKPCDWCNPEMHNFAVRRKMKINYTYNKKTVSYPLAGFEKQILTAPHVCP</sequence>
<dbReference type="OrthoDB" id="9765204at2"/>
<dbReference type="Pfam" id="PF25023">
    <property type="entry name" value="TEN_YD-shell"/>
    <property type="match status" value="1"/>
</dbReference>
<dbReference type="InterPro" id="IPR056823">
    <property type="entry name" value="TEN-like_YD-shell"/>
</dbReference>
<dbReference type="Gene3D" id="2.180.10.10">
    <property type="entry name" value="RHS repeat-associated core"/>
    <property type="match status" value="1"/>
</dbReference>
<dbReference type="EMBL" id="VOHS01000004">
    <property type="protein sequence ID" value="TWW01567.1"/>
    <property type="molecule type" value="Genomic_DNA"/>
</dbReference>
<feature type="domain" description="Teneurin-like YD-shell" evidence="2">
    <location>
        <begin position="16"/>
        <end position="145"/>
    </location>
</feature>
<gene>
    <name evidence="3" type="ORF">FEF09_06095</name>
</gene>
<evidence type="ECO:0000313" key="3">
    <source>
        <dbReference type="EMBL" id="TWW01567.1"/>
    </source>
</evidence>
<name>A0A5C6LY45_9BACT</name>
<dbReference type="InterPro" id="IPR022385">
    <property type="entry name" value="Rhs_assc_core"/>
</dbReference>
<evidence type="ECO:0000256" key="1">
    <source>
        <dbReference type="ARBA" id="ARBA00022737"/>
    </source>
</evidence>
<dbReference type="NCBIfam" id="TIGR03696">
    <property type="entry name" value="Rhs_assc_core"/>
    <property type="match status" value="1"/>
</dbReference>
<dbReference type="InterPro" id="IPR006530">
    <property type="entry name" value="YD"/>
</dbReference>
<proteinExistence type="predicted"/>
<comment type="caution">
    <text evidence="3">The sequence shown here is derived from an EMBL/GenBank/DDBJ whole genome shotgun (WGS) entry which is preliminary data.</text>
</comment>
<dbReference type="PANTHER" id="PTHR32305">
    <property type="match status" value="1"/>
</dbReference>
<keyword evidence="1" id="KW-0677">Repeat</keyword>
<dbReference type="RefSeq" id="WP_146304288.1">
    <property type="nucleotide sequence ID" value="NZ_VOHS01000004.1"/>
</dbReference>